<accession>A0A1V0U224</accession>
<protein>
    <submittedName>
        <fullName evidence="1">Uncharacterized protein</fullName>
    </submittedName>
</protein>
<gene>
    <name evidence="1" type="ORF">B1H19_37250</name>
</gene>
<dbReference type="KEGG" id="sgv:B1H19_37250"/>
<dbReference type="OrthoDB" id="5186830at2"/>
<reference evidence="1 2" key="1">
    <citation type="submission" date="2017-04" db="EMBL/GenBank/DDBJ databases">
        <title>Complete Genome Sequence of Streptomyces gilvosporeus F607, a Capable Producer of Natamycin.</title>
        <authorList>
            <person name="Zong G."/>
            <person name="Zhong C."/>
            <person name="Fu J."/>
            <person name="Qin R."/>
            <person name="Cao G."/>
        </authorList>
    </citation>
    <scope>NUCLEOTIDE SEQUENCE [LARGE SCALE GENOMIC DNA]</scope>
    <source>
        <strain evidence="1 2">F607</strain>
    </source>
</reference>
<organism evidence="1 2">
    <name type="scientific">Streptomyces gilvosporeus</name>
    <dbReference type="NCBI Taxonomy" id="553510"/>
    <lineage>
        <taxon>Bacteria</taxon>
        <taxon>Bacillati</taxon>
        <taxon>Actinomycetota</taxon>
        <taxon>Actinomycetes</taxon>
        <taxon>Kitasatosporales</taxon>
        <taxon>Streptomycetaceae</taxon>
        <taxon>Streptomyces</taxon>
    </lineage>
</organism>
<name>A0A1V0U224_9ACTN</name>
<evidence type="ECO:0000313" key="1">
    <source>
        <dbReference type="EMBL" id="ARF59080.1"/>
    </source>
</evidence>
<evidence type="ECO:0000313" key="2">
    <source>
        <dbReference type="Proteomes" id="UP000192726"/>
    </source>
</evidence>
<dbReference type="AlphaFoldDB" id="A0A1V0U224"/>
<dbReference type="Proteomes" id="UP000192726">
    <property type="component" value="Chromosome"/>
</dbReference>
<dbReference type="EMBL" id="CP020569">
    <property type="protein sequence ID" value="ARF59080.1"/>
    <property type="molecule type" value="Genomic_DNA"/>
</dbReference>
<sequence length="86" mass="9210">MNPQQARDLVRSVFGDRVHAEVTGFPGGNLSLAIAGSRHSATIDGHPDTGWAYTIDPAEDDGFTGHDRAAETLEDALRDIHGKLVD</sequence>
<proteinExistence type="predicted"/>
<dbReference type="RefSeq" id="WP_083109271.1">
    <property type="nucleotide sequence ID" value="NZ_CP020569.1"/>
</dbReference>
<keyword evidence="2" id="KW-1185">Reference proteome</keyword>